<dbReference type="EMBL" id="MDYQ01000362">
    <property type="protein sequence ID" value="PRP75781.1"/>
    <property type="molecule type" value="Genomic_DNA"/>
</dbReference>
<keyword evidence="2" id="KW-1185">Reference proteome</keyword>
<gene>
    <name evidence="1" type="ORF">PROFUN_08775</name>
</gene>
<dbReference type="Proteomes" id="UP000241769">
    <property type="component" value="Unassembled WGS sequence"/>
</dbReference>
<evidence type="ECO:0000313" key="1">
    <source>
        <dbReference type="EMBL" id="PRP75781.1"/>
    </source>
</evidence>
<protein>
    <submittedName>
        <fullName evidence="1">Uncharacterized protein</fullName>
    </submittedName>
</protein>
<sequence length="143" mass="16680">MFCRGSSNRTQEASIQSERVDLSKIPRGTYHRFRQAFLDGARSLPSHGLHDLNTDLTIVSDRGPQFVFTMIEISEMRICFAYKFTRIRTVTYREFGRFCLCCTTDSRQHQQLTTSSQSRTELHHSSRALWVRWKRNAELTASI</sequence>
<comment type="caution">
    <text evidence="1">The sequence shown here is derived from an EMBL/GenBank/DDBJ whole genome shotgun (WGS) entry which is preliminary data.</text>
</comment>
<dbReference type="AlphaFoldDB" id="A0A2P6MVN8"/>
<name>A0A2P6MVN8_9EUKA</name>
<dbReference type="InParanoid" id="A0A2P6MVN8"/>
<accession>A0A2P6MVN8</accession>
<proteinExistence type="predicted"/>
<evidence type="ECO:0000313" key="2">
    <source>
        <dbReference type="Proteomes" id="UP000241769"/>
    </source>
</evidence>
<reference evidence="1 2" key="1">
    <citation type="journal article" date="2018" name="Genome Biol. Evol.">
        <title>Multiple Roots of Fruiting Body Formation in Amoebozoa.</title>
        <authorList>
            <person name="Hillmann F."/>
            <person name="Forbes G."/>
            <person name="Novohradska S."/>
            <person name="Ferling I."/>
            <person name="Riege K."/>
            <person name="Groth M."/>
            <person name="Westermann M."/>
            <person name="Marz M."/>
            <person name="Spaller T."/>
            <person name="Winckler T."/>
            <person name="Schaap P."/>
            <person name="Glockner G."/>
        </authorList>
    </citation>
    <scope>NUCLEOTIDE SEQUENCE [LARGE SCALE GENOMIC DNA]</scope>
    <source>
        <strain evidence="1 2">Jena</strain>
    </source>
</reference>
<organism evidence="1 2">
    <name type="scientific">Planoprotostelium fungivorum</name>
    <dbReference type="NCBI Taxonomy" id="1890364"/>
    <lineage>
        <taxon>Eukaryota</taxon>
        <taxon>Amoebozoa</taxon>
        <taxon>Evosea</taxon>
        <taxon>Variosea</taxon>
        <taxon>Cavosteliida</taxon>
        <taxon>Cavosteliaceae</taxon>
        <taxon>Planoprotostelium</taxon>
    </lineage>
</organism>